<gene>
    <name evidence="2" type="ORF">A3C12_01865</name>
</gene>
<accession>A0A1G2KQ08</accession>
<evidence type="ECO:0000313" key="3">
    <source>
        <dbReference type="Proteomes" id="UP000178710"/>
    </source>
</evidence>
<dbReference type="EMBL" id="MHQK01000026">
    <property type="protein sequence ID" value="OHA01500.1"/>
    <property type="molecule type" value="Genomic_DNA"/>
</dbReference>
<sequence>MDIVAILTSKPVLIGLHLGFAIIGIDAFLWLLGKWKDDSGSQKSRIVTAAVGVLAFIASWFAGGYYYVVYYGVLVKPVIKSGAAPWVHNIIMETKEHIFLFVIPLAITVFFITLLPQEEIERLGFRRATLWLCGVVALLGLLIGAMGFMISAAARWGVIN</sequence>
<feature type="transmembrane region" description="Helical" evidence="1">
    <location>
        <begin position="45"/>
        <end position="68"/>
    </location>
</feature>
<protein>
    <recommendedName>
        <fullName evidence="4">DUF2231 domain-containing protein</fullName>
    </recommendedName>
</protein>
<feature type="transmembrane region" description="Helical" evidence="1">
    <location>
        <begin position="98"/>
        <end position="116"/>
    </location>
</feature>
<evidence type="ECO:0000313" key="2">
    <source>
        <dbReference type="EMBL" id="OHA01500.1"/>
    </source>
</evidence>
<keyword evidence="1" id="KW-1133">Transmembrane helix</keyword>
<keyword evidence="1" id="KW-0472">Membrane</keyword>
<organism evidence="2 3">
    <name type="scientific">Candidatus Sungbacteria bacterium RIFCSPHIGHO2_02_FULL_49_20</name>
    <dbReference type="NCBI Taxonomy" id="1802272"/>
    <lineage>
        <taxon>Bacteria</taxon>
        <taxon>Candidatus Sungiibacteriota</taxon>
    </lineage>
</organism>
<dbReference type="Proteomes" id="UP000178710">
    <property type="component" value="Unassembled WGS sequence"/>
</dbReference>
<comment type="caution">
    <text evidence="2">The sequence shown here is derived from an EMBL/GenBank/DDBJ whole genome shotgun (WGS) entry which is preliminary data.</text>
</comment>
<feature type="transmembrane region" description="Helical" evidence="1">
    <location>
        <begin position="128"/>
        <end position="154"/>
    </location>
</feature>
<feature type="transmembrane region" description="Helical" evidence="1">
    <location>
        <begin position="12"/>
        <end position="33"/>
    </location>
</feature>
<reference evidence="2 3" key="1">
    <citation type="journal article" date="2016" name="Nat. Commun.">
        <title>Thousands of microbial genomes shed light on interconnected biogeochemical processes in an aquifer system.</title>
        <authorList>
            <person name="Anantharaman K."/>
            <person name="Brown C.T."/>
            <person name="Hug L.A."/>
            <person name="Sharon I."/>
            <person name="Castelle C.J."/>
            <person name="Probst A.J."/>
            <person name="Thomas B.C."/>
            <person name="Singh A."/>
            <person name="Wilkins M.J."/>
            <person name="Karaoz U."/>
            <person name="Brodie E.L."/>
            <person name="Williams K.H."/>
            <person name="Hubbard S.S."/>
            <person name="Banfield J.F."/>
        </authorList>
    </citation>
    <scope>NUCLEOTIDE SEQUENCE [LARGE SCALE GENOMIC DNA]</scope>
</reference>
<evidence type="ECO:0008006" key="4">
    <source>
        <dbReference type="Google" id="ProtNLM"/>
    </source>
</evidence>
<name>A0A1G2KQ08_9BACT</name>
<dbReference type="AlphaFoldDB" id="A0A1G2KQ08"/>
<evidence type="ECO:0000256" key="1">
    <source>
        <dbReference type="SAM" id="Phobius"/>
    </source>
</evidence>
<proteinExistence type="predicted"/>
<keyword evidence="1" id="KW-0812">Transmembrane</keyword>